<dbReference type="InterPro" id="IPR026444">
    <property type="entry name" value="Secre_tail"/>
</dbReference>
<reference evidence="4" key="1">
    <citation type="submission" date="2023-07" db="EMBL/GenBank/DDBJ databases">
        <title>Two novel species in the genus Flavivirga.</title>
        <authorList>
            <person name="Kwon K."/>
        </authorList>
    </citation>
    <scope>NUCLEOTIDE SEQUENCE</scope>
    <source>
        <strain evidence="4">KACC 14158</strain>
    </source>
</reference>
<feature type="chain" id="PRO_5047296276" evidence="2">
    <location>
        <begin position="20"/>
        <end position="156"/>
    </location>
</feature>
<gene>
    <name evidence="4" type="ORF">Q4Q40_21095</name>
</gene>
<keyword evidence="5" id="KW-1185">Reference proteome</keyword>
<name>A0ABT8WV15_9FLAO</name>
<dbReference type="Gene3D" id="2.60.120.380">
    <property type="match status" value="1"/>
</dbReference>
<comment type="caution">
    <text evidence="4">The sequence shown here is derived from an EMBL/GenBank/DDBJ whole genome shotgun (WGS) entry which is preliminary data.</text>
</comment>
<dbReference type="NCBIfam" id="TIGR04183">
    <property type="entry name" value="Por_Secre_tail"/>
    <property type="match status" value="1"/>
</dbReference>
<accession>A0ABT8WV15</accession>
<dbReference type="RefSeq" id="WP_303304030.1">
    <property type="nucleotide sequence ID" value="NZ_BAABDA010000011.1"/>
</dbReference>
<keyword evidence="1 2" id="KW-0732">Signal</keyword>
<dbReference type="EMBL" id="JAUOEL010000009">
    <property type="protein sequence ID" value="MDO5976707.1"/>
    <property type="molecule type" value="Genomic_DNA"/>
</dbReference>
<dbReference type="Proteomes" id="UP001176806">
    <property type="component" value="Unassembled WGS sequence"/>
</dbReference>
<evidence type="ECO:0000256" key="2">
    <source>
        <dbReference type="SAM" id="SignalP"/>
    </source>
</evidence>
<sequence length="156" mass="16696">MKTRILVMCLLFVTHLISSQENIPASGGVATGSGGSSSYSFGQLVYTINTGSGTVSQGVQQAIEHFSLSNPELTTVNLSAVTYPNPTTDYVVLAISDTNLTDLSYVLYDLQGRAVTKGITTQANTQIAMQNLASGTYVLKVNQNSHELKTFKIIKN</sequence>
<proteinExistence type="predicted"/>
<dbReference type="Pfam" id="PF18962">
    <property type="entry name" value="Por_Secre_tail"/>
    <property type="match status" value="1"/>
</dbReference>
<evidence type="ECO:0000259" key="3">
    <source>
        <dbReference type="Pfam" id="PF18962"/>
    </source>
</evidence>
<protein>
    <submittedName>
        <fullName evidence="4">T9SS type A sorting domain-containing protein</fullName>
    </submittedName>
</protein>
<evidence type="ECO:0000313" key="4">
    <source>
        <dbReference type="EMBL" id="MDO5976707.1"/>
    </source>
</evidence>
<organism evidence="4 5">
    <name type="scientific">Flavivirga jejuensis</name>
    <dbReference type="NCBI Taxonomy" id="870487"/>
    <lineage>
        <taxon>Bacteria</taxon>
        <taxon>Pseudomonadati</taxon>
        <taxon>Bacteroidota</taxon>
        <taxon>Flavobacteriia</taxon>
        <taxon>Flavobacteriales</taxon>
        <taxon>Flavobacteriaceae</taxon>
        <taxon>Flavivirga</taxon>
    </lineage>
</organism>
<feature type="domain" description="Secretion system C-terminal sorting" evidence="3">
    <location>
        <begin position="83"/>
        <end position="150"/>
    </location>
</feature>
<evidence type="ECO:0000256" key="1">
    <source>
        <dbReference type="ARBA" id="ARBA00022729"/>
    </source>
</evidence>
<feature type="signal peptide" evidence="2">
    <location>
        <begin position="1"/>
        <end position="19"/>
    </location>
</feature>
<evidence type="ECO:0000313" key="5">
    <source>
        <dbReference type="Proteomes" id="UP001176806"/>
    </source>
</evidence>